<dbReference type="Proteomes" id="UP000824099">
    <property type="component" value="Unassembled WGS sequence"/>
</dbReference>
<reference evidence="1" key="1">
    <citation type="submission" date="2020-10" db="EMBL/GenBank/DDBJ databases">
        <authorList>
            <person name="Gilroy R."/>
        </authorList>
    </citation>
    <scope>NUCLEOTIDE SEQUENCE</scope>
    <source>
        <strain evidence="1">CHK160-1198</strain>
    </source>
</reference>
<name>A0A9D1SMD5_9FIRM</name>
<evidence type="ECO:0000313" key="1">
    <source>
        <dbReference type="EMBL" id="HIU64973.1"/>
    </source>
</evidence>
<sequence>MKKDQEEIYALIEKNMKGINLLSALYTIPDGWLSLAELPEGKRLIAVVKKQCPAFNFFKTEREFKEGALFIKVLELNANNAALVRRFVNWAGPVALERKSMTIGFCDWFSNSTKSLLPLLAKQNIRPLLAEVTKKASVTSGQNFLEIMDAVTWSVLENGYQDGYGAAALDLNEEEDIVKVLLYGYSMIGFDCSDKINYEIDSMSEEMVAKEYLQLPVEFREAMEESYVDGILKLSNGHILNYAADNLRRIVLKYGEFIMRVQSLYNSYLLNTPWEINFALSMVAAGKSLTLEEHYLVGHELIRNKVKIALVKMPQSGTWDLQECSGHAEVAEACGYRLSFDYEKSLQEILPEVLKCTNRNLHINITSLLCEATLQVIELTDQVLYKKIIAVDKVELGLLINKNKGFKREITDVLAREQALYEKVLVKLWEEQKLL</sequence>
<organism evidence="1 2">
    <name type="scientific">Candidatus Avacidaminococcus intestinavium</name>
    <dbReference type="NCBI Taxonomy" id="2840684"/>
    <lineage>
        <taxon>Bacteria</taxon>
        <taxon>Bacillati</taxon>
        <taxon>Bacillota</taxon>
        <taxon>Negativicutes</taxon>
        <taxon>Acidaminococcales</taxon>
        <taxon>Acidaminococcaceae</taxon>
        <taxon>Acidaminococcaceae incertae sedis</taxon>
        <taxon>Candidatus Avacidaminococcus</taxon>
    </lineage>
</organism>
<proteinExistence type="predicted"/>
<gene>
    <name evidence="1" type="ORF">IAB06_08085</name>
</gene>
<accession>A0A9D1SMD5</accession>
<reference evidence="1" key="2">
    <citation type="journal article" date="2021" name="PeerJ">
        <title>Extensive microbial diversity within the chicken gut microbiome revealed by metagenomics and culture.</title>
        <authorList>
            <person name="Gilroy R."/>
            <person name="Ravi A."/>
            <person name="Getino M."/>
            <person name="Pursley I."/>
            <person name="Horton D.L."/>
            <person name="Alikhan N.F."/>
            <person name="Baker D."/>
            <person name="Gharbi K."/>
            <person name="Hall N."/>
            <person name="Watson M."/>
            <person name="Adriaenssens E.M."/>
            <person name="Foster-Nyarko E."/>
            <person name="Jarju S."/>
            <person name="Secka A."/>
            <person name="Antonio M."/>
            <person name="Oren A."/>
            <person name="Chaudhuri R.R."/>
            <person name="La Ragione R."/>
            <person name="Hildebrand F."/>
            <person name="Pallen M.J."/>
        </authorList>
    </citation>
    <scope>NUCLEOTIDE SEQUENCE</scope>
    <source>
        <strain evidence="1">CHK160-1198</strain>
    </source>
</reference>
<dbReference type="EMBL" id="DVNI01000134">
    <property type="protein sequence ID" value="HIU64973.1"/>
    <property type="molecule type" value="Genomic_DNA"/>
</dbReference>
<comment type="caution">
    <text evidence="1">The sequence shown here is derived from an EMBL/GenBank/DDBJ whole genome shotgun (WGS) entry which is preliminary data.</text>
</comment>
<protein>
    <submittedName>
        <fullName evidence="1">Uncharacterized protein</fullName>
    </submittedName>
</protein>
<dbReference type="GO" id="GO:0016853">
    <property type="term" value="F:isomerase activity"/>
    <property type="evidence" value="ECO:0007669"/>
    <property type="project" value="InterPro"/>
</dbReference>
<evidence type="ECO:0000313" key="2">
    <source>
        <dbReference type="Proteomes" id="UP000824099"/>
    </source>
</evidence>
<dbReference type="AlphaFoldDB" id="A0A9D1SMD5"/>
<dbReference type="Pfam" id="PF16257">
    <property type="entry name" value="UxaE"/>
    <property type="match status" value="1"/>
</dbReference>
<dbReference type="InterPro" id="IPR032586">
    <property type="entry name" value="UxaE"/>
</dbReference>